<keyword evidence="3" id="KW-1185">Reference proteome</keyword>
<dbReference type="Proteomes" id="UP000887159">
    <property type="component" value="Unassembled WGS sequence"/>
</dbReference>
<sequence>MTRKSFAIQKAIQGVGGEPKSVKTLRSGDLLIETVSALQTKSFLLAKTFLDCPLTASPHKSLNSSRGVISEPDLICAPEAEILEGFSGKGVIQKHKLIAPQLPQTYAQTAKSSPISAATQTDENITKIKCPPLNLLQPLSYPPKPNVSQSTPAVITSSSSTQAQLLPSPSSIAATVSEPQPPTPLSDVMISSANTIITPTEPSSSIVSASTSDPNVLVPSASTITHYPKQISKTRARKKKN</sequence>
<dbReference type="GO" id="GO:0003964">
    <property type="term" value="F:RNA-directed DNA polymerase activity"/>
    <property type="evidence" value="ECO:0007669"/>
    <property type="project" value="UniProtKB-KW"/>
</dbReference>
<keyword evidence="2" id="KW-0695">RNA-directed DNA polymerase</keyword>
<feature type="compositionally biased region" description="Polar residues" evidence="1">
    <location>
        <begin position="200"/>
        <end position="225"/>
    </location>
</feature>
<feature type="region of interest" description="Disordered" evidence="1">
    <location>
        <begin position="167"/>
        <end position="186"/>
    </location>
</feature>
<name>A0A8X6S617_TRICX</name>
<evidence type="ECO:0000313" key="3">
    <source>
        <dbReference type="Proteomes" id="UP000887159"/>
    </source>
</evidence>
<evidence type="ECO:0000256" key="1">
    <source>
        <dbReference type="SAM" id="MobiDB-lite"/>
    </source>
</evidence>
<evidence type="ECO:0000313" key="2">
    <source>
        <dbReference type="EMBL" id="GFY05290.1"/>
    </source>
</evidence>
<organism evidence="2 3">
    <name type="scientific">Trichonephila clavipes</name>
    <name type="common">Golden silk orbweaver</name>
    <name type="synonym">Nephila clavipes</name>
    <dbReference type="NCBI Taxonomy" id="2585209"/>
    <lineage>
        <taxon>Eukaryota</taxon>
        <taxon>Metazoa</taxon>
        <taxon>Ecdysozoa</taxon>
        <taxon>Arthropoda</taxon>
        <taxon>Chelicerata</taxon>
        <taxon>Arachnida</taxon>
        <taxon>Araneae</taxon>
        <taxon>Araneomorphae</taxon>
        <taxon>Entelegynae</taxon>
        <taxon>Araneoidea</taxon>
        <taxon>Nephilidae</taxon>
        <taxon>Trichonephila</taxon>
    </lineage>
</organism>
<dbReference type="AlphaFoldDB" id="A0A8X6S617"/>
<accession>A0A8X6S617</accession>
<feature type="compositionally biased region" description="Polar residues" evidence="1">
    <location>
        <begin position="167"/>
        <end position="178"/>
    </location>
</feature>
<proteinExistence type="predicted"/>
<comment type="caution">
    <text evidence="2">The sequence shown here is derived from an EMBL/GenBank/DDBJ whole genome shotgun (WGS) entry which is preliminary data.</text>
</comment>
<keyword evidence="2" id="KW-0808">Transferase</keyword>
<feature type="region of interest" description="Disordered" evidence="1">
    <location>
        <begin position="200"/>
        <end position="241"/>
    </location>
</feature>
<dbReference type="EMBL" id="BMAU01021250">
    <property type="protein sequence ID" value="GFY05290.1"/>
    <property type="molecule type" value="Genomic_DNA"/>
</dbReference>
<protein>
    <submittedName>
        <fullName evidence="2">Putative RNA-directed DNA polymerase from transposon BS</fullName>
    </submittedName>
</protein>
<reference evidence="2" key="1">
    <citation type="submission" date="2020-08" db="EMBL/GenBank/DDBJ databases">
        <title>Multicomponent nature underlies the extraordinary mechanical properties of spider dragline silk.</title>
        <authorList>
            <person name="Kono N."/>
            <person name="Nakamura H."/>
            <person name="Mori M."/>
            <person name="Yoshida Y."/>
            <person name="Ohtoshi R."/>
            <person name="Malay A.D."/>
            <person name="Moran D.A.P."/>
            <person name="Tomita M."/>
            <person name="Numata K."/>
            <person name="Arakawa K."/>
        </authorList>
    </citation>
    <scope>NUCLEOTIDE SEQUENCE</scope>
</reference>
<feature type="compositionally biased region" description="Basic residues" evidence="1">
    <location>
        <begin position="232"/>
        <end position="241"/>
    </location>
</feature>
<keyword evidence="2" id="KW-0548">Nucleotidyltransferase</keyword>
<gene>
    <name evidence="2" type="primary">RTase_45</name>
    <name evidence="2" type="ORF">TNCV_2207361</name>
</gene>